<reference evidence="7 8" key="1">
    <citation type="journal article" date="1998" name="Virology">
        <title>The DNA sequence of the RK strain of human herpesvirus 7.</title>
        <authorList>
            <person name="Megaw A.G."/>
            <person name="Rapaport D."/>
            <person name="Avidor B."/>
            <person name="Frenkel N."/>
            <person name="Davison A.J."/>
        </authorList>
    </citation>
    <scope>NUCLEOTIDE SEQUENCE [LARGE SCALE GENOMIC DNA]</scope>
    <source>
        <strain evidence="7 8">RK</strain>
    </source>
</reference>
<name>O56285_HHV7R</name>
<protein>
    <submittedName>
        <fullName evidence="7">U50</fullName>
    </submittedName>
</protein>
<keyword evidence="5" id="KW-0231">Viral genome packaging</keyword>
<dbReference type="KEGG" id="vg:3289508"/>
<dbReference type="GeneID" id="3289508"/>
<evidence type="ECO:0000256" key="3">
    <source>
        <dbReference type="ARBA" id="ARBA00022612"/>
    </source>
</evidence>
<dbReference type="EMBL" id="AF037218">
    <property type="protein sequence ID" value="AAC40764.1"/>
    <property type="molecule type" value="Genomic_DNA"/>
</dbReference>
<evidence type="ECO:0000313" key="7">
    <source>
        <dbReference type="EMBL" id="AAC40764.1"/>
    </source>
</evidence>
<feature type="coiled-coil region" evidence="6">
    <location>
        <begin position="67"/>
        <end position="94"/>
    </location>
</feature>
<dbReference type="GO" id="GO:0019072">
    <property type="term" value="P:viral genome packaging"/>
    <property type="evidence" value="ECO:0007669"/>
    <property type="project" value="InterPro"/>
</dbReference>
<dbReference type="OrthoDB" id="4434at10239"/>
<dbReference type="Proteomes" id="UP000098510">
    <property type="component" value="Segment"/>
</dbReference>
<evidence type="ECO:0000313" key="8">
    <source>
        <dbReference type="Proteomes" id="UP000098510"/>
    </source>
</evidence>
<organismHost>
    <name type="scientific">Homo sapiens</name>
    <name type="common">Human</name>
    <dbReference type="NCBI Taxonomy" id="9606"/>
</organismHost>
<dbReference type="GO" id="GO:0019028">
    <property type="term" value="C:viral capsid"/>
    <property type="evidence" value="ECO:0007669"/>
    <property type="project" value="UniProtKB-KW"/>
</dbReference>
<evidence type="ECO:0000256" key="1">
    <source>
        <dbReference type="ARBA" id="ARBA00022561"/>
    </source>
</evidence>
<dbReference type="DNASU" id="3289508"/>
<keyword evidence="1" id="KW-0167">Capsid protein</keyword>
<proteinExistence type="inferred from homology"/>
<evidence type="ECO:0000256" key="2">
    <source>
        <dbReference type="ARBA" id="ARBA00022562"/>
    </source>
</evidence>
<gene>
    <name evidence="7" type="primary">U50</name>
</gene>
<accession>O56285</accession>
<keyword evidence="4" id="KW-0946">Virion</keyword>
<keyword evidence="6" id="KW-0175">Coiled coil</keyword>
<keyword evidence="8" id="KW-1185">Reference proteome</keyword>
<keyword evidence="3" id="KW-1188">Viral release from host cell</keyword>
<dbReference type="InterPro" id="IPR002493">
    <property type="entry name" value="Herpes_UL25"/>
</dbReference>
<dbReference type="Pfam" id="PF01499">
    <property type="entry name" value="Herpes_UL25"/>
    <property type="match status" value="1"/>
</dbReference>
<dbReference type="HAMAP" id="MF_04025">
    <property type="entry name" value="HSV_CVC2"/>
    <property type="match status" value="1"/>
</dbReference>
<sequence length="554" mass="63959">MTQLSLFYQFPIQPIFEGHVRNTLICTEEDMQQLQNLGIRKLRKEKEEIQKNKILKNLLKTELDVLQAHVQTECQKLNTNLRDIENALLLENQKIIPSSETRSVLEESLQAKTVTQVTITQIDPAIHFTENFRPEMIKTFYNNTQMWSYTFGAWFYKLKRAFFTDSKLKRMLKLTYVDSLSITQELLSISINALEQITIYPMHDNLVSDLEAGLCLLTAFFASYPGTFLTENIKFVDVIQNLSQIFRYLNTEILATKNASPQDFYFGFNDPDKMKYFIPLCKGRHYAINTFSNHILIKIFIKKGVIKQVPGDQMSKGHVVIESKLTGTLTDDKLLYWTQILLQPKLGKEVPIFVHQQQYLRSGIVAIESLYLLWQILNSESIFGKRTGKFYLTTIFPHVNAEDVTETEFSSVNIQNFEFLMKNYVVPTYLANNESTISTLFPGLISIVVNESVRLGWDHNQNTLTQTNALHSQTKDNPFVEYIRSQLEETAELAVLEKHDKILFHFENGLNVTLSLALPRHRLFAMASSLFNVADLYDFLYFLVLGFIPVATVI</sequence>
<dbReference type="RefSeq" id="YP_073790.1">
    <property type="nucleotide sequence ID" value="NC_001716.2"/>
</dbReference>
<evidence type="ECO:0000256" key="5">
    <source>
        <dbReference type="ARBA" id="ARBA00023219"/>
    </source>
</evidence>
<organism evidence="7 8">
    <name type="scientific">Human herpesvirus 7 (strain RK)</name>
    <name type="common">HHV-7</name>
    <name type="synonym">Human T lymphotropic virus</name>
    <dbReference type="NCBI Taxonomy" id="262398"/>
    <lineage>
        <taxon>Viruses</taxon>
        <taxon>Duplodnaviria</taxon>
        <taxon>Heunggongvirae</taxon>
        <taxon>Peploviricota</taxon>
        <taxon>Herviviricetes</taxon>
        <taxon>Herpesvirales</taxon>
        <taxon>Orthoherpesviridae</taxon>
        <taxon>Betaherpesvirinae</taxon>
        <taxon>Roseolovirus</taxon>
        <taxon>Roseolovirus humanbeta7</taxon>
        <taxon>Human betaherpesvirus 7</taxon>
    </lineage>
</organism>
<keyword evidence="2" id="KW-1048">Host nucleus</keyword>
<evidence type="ECO:0000256" key="4">
    <source>
        <dbReference type="ARBA" id="ARBA00022844"/>
    </source>
</evidence>
<evidence type="ECO:0000256" key="6">
    <source>
        <dbReference type="SAM" id="Coils"/>
    </source>
</evidence>